<dbReference type="InterPro" id="IPR027417">
    <property type="entry name" value="P-loop_NTPase"/>
</dbReference>
<keyword evidence="7" id="KW-1185">Reference proteome</keyword>
<sequence>MSGTGPAVSEDGASRAFELLAEPVRRWIWQQGWSELRDVQEQAIPAILAGGDVILAARTAAGKTEAAFLPLLSRILPKLDGGRPGFTVLYVSPLKALINDQFRRLESLLEACDLPLHRWHGDVSAEAKRKARERPQGVVLITPESLEATLVRRGADAGRLFGSLDAVVIDELHAFIGTERGRQLQSILSRIEAGTGRDRIDRIGLSATLGDMHLAREALRPGDATSVELVESTEGGADLLLQIRGYERPSRPETPQGLLPPPSSAGPVADRSKISLMSVREADADPGPSIAVEAVARHLFEVLRGRRNLLFAGSRQNVEVYTDRLRLLSEEARLPNEFFAHHGNLARAEREAVETRLREDGRPTTAVATTTLELGIDIGDVESVAQIGPGWSVSSLRQRLGRSGRRKGKPSILRVYVPEIAFGPTLHPADRLRLNLMQAVAMVELLLRRWCEPPRVEGLHLSTLIHQTLALIAQTGGLRPDTAWQVLCQRGPFRNIDRASFVKVLRAIARPEAALIEMSPDGLLMLGRVGERLVAGYEFYAVFQTPEEYRVVVVGGKPLGTMPLNATLAPGQTIIFNGRRWRLETIDARAKVLLVRPTTAALPPRFGGEGAGVHDEVVAVMRQCLAGTHTPTFLDPGARALLEQARGAFQGYGLDGTSIVTVGRDCLIFPWVGGPKLETLALALLMRHFQASPTWHMIEVKDCSAENLRAVLSEMASSPPPDGEELALAATKQLREKYDQYLTEPLLAKVVAVERLEAHAIPAIARSIFEPL</sequence>
<gene>
    <name evidence="6" type="ORF">ACFQ4G_19135</name>
</gene>
<feature type="domain" description="Helicase C-terminal" evidence="5">
    <location>
        <begin position="294"/>
        <end position="448"/>
    </location>
</feature>
<dbReference type="PANTHER" id="PTHR47962:SF5">
    <property type="entry name" value="ATP-DEPENDENT HELICASE LHR-RELATED"/>
    <property type="match status" value="1"/>
</dbReference>
<name>A0ABW3X3V7_9HYPH</name>
<accession>A0ABW3X3V7</accession>
<proteinExistence type="predicted"/>
<reference evidence="7" key="1">
    <citation type="journal article" date="2019" name="Int. J. Syst. Evol. Microbiol.">
        <title>The Global Catalogue of Microorganisms (GCM) 10K type strain sequencing project: providing services to taxonomists for standard genome sequencing and annotation.</title>
        <authorList>
            <consortium name="The Broad Institute Genomics Platform"/>
            <consortium name="The Broad Institute Genome Sequencing Center for Infectious Disease"/>
            <person name="Wu L."/>
            <person name="Ma J."/>
        </authorList>
    </citation>
    <scope>NUCLEOTIDE SEQUENCE [LARGE SCALE GENOMIC DNA]</scope>
    <source>
        <strain evidence="7">CCUG 56108</strain>
    </source>
</reference>
<dbReference type="RefSeq" id="WP_238209301.1">
    <property type="nucleotide sequence ID" value="NZ_JBHTND010000035.1"/>
</dbReference>
<dbReference type="SMART" id="SM00487">
    <property type="entry name" value="DEXDc"/>
    <property type="match status" value="1"/>
</dbReference>
<dbReference type="SMART" id="SM00490">
    <property type="entry name" value="HELICc"/>
    <property type="match status" value="1"/>
</dbReference>
<feature type="region of interest" description="Disordered" evidence="3">
    <location>
        <begin position="249"/>
        <end position="269"/>
    </location>
</feature>
<evidence type="ECO:0000259" key="5">
    <source>
        <dbReference type="PROSITE" id="PS51194"/>
    </source>
</evidence>
<evidence type="ECO:0000256" key="1">
    <source>
        <dbReference type="ARBA" id="ARBA00022741"/>
    </source>
</evidence>
<dbReference type="InterPro" id="IPR052511">
    <property type="entry name" value="ATP-dep_Helicase"/>
</dbReference>
<keyword evidence="6" id="KW-0347">Helicase</keyword>
<dbReference type="Pfam" id="PF00271">
    <property type="entry name" value="Helicase_C"/>
    <property type="match status" value="1"/>
</dbReference>
<dbReference type="PROSITE" id="PS51194">
    <property type="entry name" value="HELICASE_CTER"/>
    <property type="match status" value="1"/>
</dbReference>
<dbReference type="PROSITE" id="PS51192">
    <property type="entry name" value="HELICASE_ATP_BIND_1"/>
    <property type="match status" value="1"/>
</dbReference>
<dbReference type="GO" id="GO:0004386">
    <property type="term" value="F:helicase activity"/>
    <property type="evidence" value="ECO:0007669"/>
    <property type="project" value="UniProtKB-KW"/>
</dbReference>
<evidence type="ECO:0000313" key="7">
    <source>
        <dbReference type="Proteomes" id="UP001597176"/>
    </source>
</evidence>
<keyword evidence="2" id="KW-0067">ATP-binding</keyword>
<protein>
    <submittedName>
        <fullName evidence="6">DEAD/DEAH box helicase</fullName>
    </submittedName>
</protein>
<dbReference type="InterPro" id="IPR014001">
    <property type="entry name" value="Helicase_ATP-bd"/>
</dbReference>
<feature type="domain" description="Helicase ATP-binding" evidence="4">
    <location>
        <begin position="44"/>
        <end position="227"/>
    </location>
</feature>
<dbReference type="Proteomes" id="UP001597176">
    <property type="component" value="Unassembled WGS sequence"/>
</dbReference>
<evidence type="ECO:0000259" key="4">
    <source>
        <dbReference type="PROSITE" id="PS51192"/>
    </source>
</evidence>
<dbReference type="SUPFAM" id="SSF52540">
    <property type="entry name" value="P-loop containing nucleoside triphosphate hydrolases"/>
    <property type="match status" value="1"/>
</dbReference>
<dbReference type="EMBL" id="JBHTND010000035">
    <property type="protein sequence ID" value="MFD1303686.1"/>
    <property type="molecule type" value="Genomic_DNA"/>
</dbReference>
<dbReference type="InterPro" id="IPR011545">
    <property type="entry name" value="DEAD/DEAH_box_helicase_dom"/>
</dbReference>
<dbReference type="Pfam" id="PF00270">
    <property type="entry name" value="DEAD"/>
    <property type="match status" value="1"/>
</dbReference>
<dbReference type="PANTHER" id="PTHR47962">
    <property type="entry name" value="ATP-DEPENDENT HELICASE LHR-RELATED-RELATED"/>
    <property type="match status" value="1"/>
</dbReference>
<evidence type="ECO:0000256" key="2">
    <source>
        <dbReference type="ARBA" id="ARBA00022840"/>
    </source>
</evidence>
<dbReference type="Gene3D" id="3.40.50.300">
    <property type="entry name" value="P-loop containing nucleotide triphosphate hydrolases"/>
    <property type="match status" value="2"/>
</dbReference>
<evidence type="ECO:0000256" key="3">
    <source>
        <dbReference type="SAM" id="MobiDB-lite"/>
    </source>
</evidence>
<comment type="caution">
    <text evidence="6">The sequence shown here is derived from an EMBL/GenBank/DDBJ whole genome shotgun (WGS) entry which is preliminary data.</text>
</comment>
<keyword evidence="6" id="KW-0378">Hydrolase</keyword>
<evidence type="ECO:0000313" key="6">
    <source>
        <dbReference type="EMBL" id="MFD1303686.1"/>
    </source>
</evidence>
<dbReference type="InterPro" id="IPR001650">
    <property type="entry name" value="Helicase_C-like"/>
</dbReference>
<keyword evidence="1" id="KW-0547">Nucleotide-binding</keyword>
<organism evidence="6 7">
    <name type="scientific">Methylobacterium marchantiae</name>
    <dbReference type="NCBI Taxonomy" id="600331"/>
    <lineage>
        <taxon>Bacteria</taxon>
        <taxon>Pseudomonadati</taxon>
        <taxon>Pseudomonadota</taxon>
        <taxon>Alphaproteobacteria</taxon>
        <taxon>Hyphomicrobiales</taxon>
        <taxon>Methylobacteriaceae</taxon>
        <taxon>Methylobacterium</taxon>
    </lineage>
</organism>